<sequence length="126" mass="13882">MKNRISLFVISGLILLAVLGVSSSMISNPAGFLRSIAVILLVGAVVYFIFQRFNSAGPRKQEQRAFIRAAKKSKRRFVHNDAGKNNSRKANLKSLTSINKPRKKSSSSHLTVIDGKKGKKKDRASL</sequence>
<reference evidence="3 4" key="1">
    <citation type="journal article" date="2016" name="Antonie Van Leeuwenhoek">
        <title>Bacillus depressus sp. nov., isolated from soil of a sunflower field.</title>
        <authorList>
            <person name="Wei X."/>
            <person name="Xin D."/>
            <person name="Xin Y."/>
            <person name="Zhang H."/>
            <person name="Wang T."/>
            <person name="Zhang J."/>
        </authorList>
    </citation>
    <scope>NUCLEOTIDE SEQUENCE [LARGE SCALE GENOMIC DNA]</scope>
    <source>
        <strain evidence="3 4">BZ1</strain>
    </source>
</reference>
<comment type="caution">
    <text evidence="3">The sequence shown here is derived from an EMBL/GenBank/DDBJ whole genome shotgun (WGS) entry which is preliminary data.</text>
</comment>
<dbReference type="AlphaFoldDB" id="A0A6L3V9X3"/>
<organism evidence="3 4">
    <name type="scientific">Cytobacillus depressus</name>
    <dbReference type="NCBI Taxonomy" id="1602942"/>
    <lineage>
        <taxon>Bacteria</taxon>
        <taxon>Bacillati</taxon>
        <taxon>Bacillota</taxon>
        <taxon>Bacilli</taxon>
        <taxon>Bacillales</taxon>
        <taxon>Bacillaceae</taxon>
        <taxon>Cytobacillus</taxon>
    </lineage>
</organism>
<protein>
    <submittedName>
        <fullName evidence="3">Uncharacterized protein</fullName>
    </submittedName>
</protein>
<dbReference type="EMBL" id="WBOS01000001">
    <property type="protein sequence ID" value="KAB2338486.1"/>
    <property type="molecule type" value="Genomic_DNA"/>
</dbReference>
<feature type="transmembrane region" description="Helical" evidence="2">
    <location>
        <begin position="30"/>
        <end position="50"/>
    </location>
</feature>
<evidence type="ECO:0000256" key="2">
    <source>
        <dbReference type="SAM" id="Phobius"/>
    </source>
</evidence>
<dbReference type="InterPro" id="IPR048110">
    <property type="entry name" value="SA1362/YqhP-like"/>
</dbReference>
<keyword evidence="2" id="KW-0472">Membrane</keyword>
<evidence type="ECO:0000256" key="1">
    <source>
        <dbReference type="SAM" id="MobiDB-lite"/>
    </source>
</evidence>
<accession>A0A6L3V9X3</accession>
<gene>
    <name evidence="3" type="ORF">F7731_02690</name>
</gene>
<evidence type="ECO:0000313" key="4">
    <source>
        <dbReference type="Proteomes" id="UP000481030"/>
    </source>
</evidence>
<keyword evidence="2" id="KW-0812">Transmembrane</keyword>
<proteinExistence type="predicted"/>
<dbReference type="NCBIfam" id="NF041554">
    <property type="entry name" value="SA1362_fam"/>
    <property type="match status" value="1"/>
</dbReference>
<evidence type="ECO:0000313" key="3">
    <source>
        <dbReference type="EMBL" id="KAB2338486.1"/>
    </source>
</evidence>
<dbReference type="Proteomes" id="UP000481030">
    <property type="component" value="Unassembled WGS sequence"/>
</dbReference>
<name>A0A6L3V9X3_9BACI</name>
<feature type="compositionally biased region" description="Basic residues" evidence="1">
    <location>
        <begin position="117"/>
        <end position="126"/>
    </location>
</feature>
<feature type="region of interest" description="Disordered" evidence="1">
    <location>
        <begin position="75"/>
        <end position="126"/>
    </location>
</feature>
<keyword evidence="4" id="KW-1185">Reference proteome</keyword>
<keyword evidence="2" id="KW-1133">Transmembrane helix</keyword>
<dbReference type="OrthoDB" id="2989424at2"/>